<dbReference type="AlphaFoldDB" id="Q657D2"/>
<dbReference type="Proteomes" id="UP000000763">
    <property type="component" value="Chromosome 1"/>
</dbReference>
<feature type="region of interest" description="Disordered" evidence="1">
    <location>
        <begin position="1"/>
        <end position="80"/>
    </location>
</feature>
<evidence type="ECO:0000313" key="4">
    <source>
        <dbReference type="Proteomes" id="UP000000763"/>
    </source>
</evidence>
<evidence type="ECO:0000256" key="1">
    <source>
        <dbReference type="SAM" id="MobiDB-lite"/>
    </source>
</evidence>
<gene>
    <name evidence="2" type="ORF">P0002B05.11</name>
    <name evidence="3" type="ORF">P0697C12.38</name>
</gene>
<evidence type="ECO:0000313" key="2">
    <source>
        <dbReference type="EMBL" id="BAD45012.1"/>
    </source>
</evidence>
<proteinExistence type="predicted"/>
<reference evidence="3" key="1">
    <citation type="journal article" date="2002" name="Nature">
        <title>The genome sequence and structure of rice chromosome 1.</title>
        <authorList>
            <person name="Sasaki T."/>
            <person name="Matsumoto T."/>
            <person name="Yamamoto K."/>
            <person name="Sakata K."/>
            <person name="Baba T."/>
            <person name="Katayose Y."/>
            <person name="Wu J."/>
            <person name="Niimura Y."/>
            <person name="Cheng Z."/>
            <person name="Nagamura Y."/>
            <person name="Antonio B.A."/>
            <person name="Kanamori H."/>
            <person name="Hosokawa S."/>
            <person name="Masukawa M."/>
            <person name="Arikawa K."/>
            <person name="Chiden Y."/>
            <person name="Hayashi M."/>
            <person name="Okamoto M."/>
            <person name="Ando T."/>
            <person name="Aoki H."/>
            <person name="Arita K."/>
            <person name="Hamada M."/>
            <person name="Harada C."/>
            <person name="Hijishita S."/>
            <person name="Honda M."/>
            <person name="Ichikawa Y."/>
            <person name="Idonuma A."/>
            <person name="Iijima M."/>
            <person name="Ikeda M."/>
            <person name="Ikeno M."/>
            <person name="Itoh S."/>
            <person name="Itoh T."/>
            <person name="Itoh Y."/>
            <person name="Itoh Y."/>
            <person name="Iwabuchi A."/>
            <person name="Kamiya K."/>
            <person name="Karasawa W."/>
            <person name="Katagiri S."/>
            <person name="Kikuta A."/>
            <person name="Kobayashi N."/>
            <person name="Kono I."/>
            <person name="Machita K."/>
            <person name="Maehara T."/>
            <person name="Mizuno H."/>
            <person name="Mizubayashi T."/>
            <person name="Mukai Y."/>
            <person name="Nagasaki H."/>
            <person name="Nakashima M."/>
            <person name="Nakama Y."/>
            <person name="Nakamichi Y."/>
            <person name="Nakamura M."/>
            <person name="Namiki N."/>
            <person name="Negishi M."/>
            <person name="Ohta I."/>
            <person name="Ono N."/>
            <person name="Saji S."/>
            <person name="Sakai K."/>
            <person name="Shibata M."/>
            <person name="Shimokawa T."/>
            <person name="Shomura A."/>
            <person name="Song J."/>
            <person name="Takazaki Y."/>
            <person name="Terasawa K."/>
            <person name="Tsuji K."/>
            <person name="Waki K."/>
            <person name="Yamagata H."/>
            <person name="Yamane H."/>
            <person name="Yoshiki S."/>
            <person name="Yoshihara R."/>
            <person name="Yukawa K."/>
            <person name="Zhong H."/>
            <person name="Iwama H."/>
            <person name="Endo T."/>
            <person name="Ito H."/>
            <person name="Hahn J.H."/>
            <person name="Kim H.I."/>
            <person name="Eun M.Y."/>
            <person name="Yano M."/>
            <person name="Jiang J."/>
            <person name="Gojobori T."/>
        </authorList>
    </citation>
    <scope>NUCLEOTIDE SEQUENCE</scope>
</reference>
<sequence>MGGGGGGQSPADDPCSPEDARATASVFAARRTRLRRRRPGTSDGVGSHAQPSAGGSGRQGVGGSVDGQARATASPATLSHPRAAAARLVAVQLTILITVQLTVLVAVIQLAVHQPGRGEKSESGGGGVPAQPAPLPTVLMIRSSISDLS</sequence>
<dbReference type="Proteomes" id="UP000817658">
    <property type="component" value="Chromosome 1"/>
</dbReference>
<name>Q657D2_ORYSJ</name>
<feature type="compositionally biased region" description="Gly residues" evidence="1">
    <location>
        <begin position="54"/>
        <end position="65"/>
    </location>
</feature>
<feature type="compositionally biased region" description="Basic residues" evidence="1">
    <location>
        <begin position="30"/>
        <end position="39"/>
    </location>
</feature>
<accession>Q657D2</accession>
<dbReference type="EMBL" id="AP003296">
    <property type="protein sequence ID" value="BAD45085.1"/>
    <property type="molecule type" value="Genomic_DNA"/>
</dbReference>
<organism evidence="3">
    <name type="scientific">Oryza sativa subsp. japonica</name>
    <name type="common">Rice</name>
    <dbReference type="NCBI Taxonomy" id="39947"/>
    <lineage>
        <taxon>Eukaryota</taxon>
        <taxon>Viridiplantae</taxon>
        <taxon>Streptophyta</taxon>
        <taxon>Embryophyta</taxon>
        <taxon>Tracheophyta</taxon>
        <taxon>Spermatophyta</taxon>
        <taxon>Magnoliopsida</taxon>
        <taxon>Liliopsida</taxon>
        <taxon>Poales</taxon>
        <taxon>Poaceae</taxon>
        <taxon>BOP clade</taxon>
        <taxon>Oryzoideae</taxon>
        <taxon>Oryzeae</taxon>
        <taxon>Oryzinae</taxon>
        <taxon>Oryza</taxon>
        <taxon>Oryza sativa</taxon>
    </lineage>
</organism>
<reference evidence="4" key="3">
    <citation type="journal article" date="2008" name="Nucleic Acids Res.">
        <title>The rice annotation project database (RAP-DB): 2008 update.</title>
        <authorList>
            <consortium name="The rice annotation project (RAP)"/>
        </authorList>
    </citation>
    <scope>GENOME REANNOTATION</scope>
    <source>
        <strain evidence="4">cv. Nipponbare</strain>
    </source>
</reference>
<evidence type="ECO:0000313" key="3">
    <source>
        <dbReference type="EMBL" id="BAD45085.1"/>
    </source>
</evidence>
<dbReference type="EMBL" id="AP003141">
    <property type="protein sequence ID" value="BAD45012.1"/>
    <property type="molecule type" value="Genomic_DNA"/>
</dbReference>
<reference evidence="4" key="2">
    <citation type="journal article" date="2005" name="Nature">
        <title>The map-based sequence of the rice genome.</title>
        <authorList>
            <consortium name="International rice genome sequencing project (IRGSP)"/>
            <person name="Matsumoto T."/>
            <person name="Wu J."/>
            <person name="Kanamori H."/>
            <person name="Katayose Y."/>
            <person name="Fujisawa M."/>
            <person name="Namiki N."/>
            <person name="Mizuno H."/>
            <person name="Yamamoto K."/>
            <person name="Antonio B.A."/>
            <person name="Baba T."/>
            <person name="Sakata K."/>
            <person name="Nagamura Y."/>
            <person name="Aoki H."/>
            <person name="Arikawa K."/>
            <person name="Arita K."/>
            <person name="Bito T."/>
            <person name="Chiden Y."/>
            <person name="Fujitsuka N."/>
            <person name="Fukunaka R."/>
            <person name="Hamada M."/>
            <person name="Harada C."/>
            <person name="Hayashi A."/>
            <person name="Hijishita S."/>
            <person name="Honda M."/>
            <person name="Hosokawa S."/>
            <person name="Ichikawa Y."/>
            <person name="Idonuma A."/>
            <person name="Iijima M."/>
            <person name="Ikeda M."/>
            <person name="Ikeno M."/>
            <person name="Ito K."/>
            <person name="Ito S."/>
            <person name="Ito T."/>
            <person name="Ito Y."/>
            <person name="Ito Y."/>
            <person name="Iwabuchi A."/>
            <person name="Kamiya K."/>
            <person name="Karasawa W."/>
            <person name="Kurita K."/>
            <person name="Katagiri S."/>
            <person name="Kikuta A."/>
            <person name="Kobayashi H."/>
            <person name="Kobayashi N."/>
            <person name="Machita K."/>
            <person name="Maehara T."/>
            <person name="Masukawa M."/>
            <person name="Mizubayashi T."/>
            <person name="Mukai Y."/>
            <person name="Nagasaki H."/>
            <person name="Nagata Y."/>
            <person name="Naito S."/>
            <person name="Nakashima M."/>
            <person name="Nakama Y."/>
            <person name="Nakamichi Y."/>
            <person name="Nakamura M."/>
            <person name="Meguro A."/>
            <person name="Negishi M."/>
            <person name="Ohta I."/>
            <person name="Ohta T."/>
            <person name="Okamoto M."/>
            <person name="Ono N."/>
            <person name="Saji S."/>
            <person name="Sakaguchi M."/>
            <person name="Sakai K."/>
            <person name="Shibata M."/>
            <person name="Shimokawa T."/>
            <person name="Song J."/>
            <person name="Takazaki Y."/>
            <person name="Terasawa K."/>
            <person name="Tsugane M."/>
            <person name="Tsuji K."/>
            <person name="Ueda S."/>
            <person name="Waki K."/>
            <person name="Yamagata H."/>
            <person name="Yamamoto M."/>
            <person name="Yamamoto S."/>
            <person name="Yamane H."/>
            <person name="Yoshiki S."/>
            <person name="Yoshihara R."/>
            <person name="Yukawa K."/>
            <person name="Zhong H."/>
            <person name="Yano M."/>
            <person name="Yuan Q."/>
            <person name="Ouyang S."/>
            <person name="Liu J."/>
            <person name="Jones K.M."/>
            <person name="Gansberger K."/>
            <person name="Moffat K."/>
            <person name="Hill J."/>
            <person name="Bera J."/>
            <person name="Fadrosh D."/>
            <person name="Jin S."/>
            <person name="Johri S."/>
            <person name="Kim M."/>
            <person name="Overton L."/>
            <person name="Reardon M."/>
            <person name="Tsitrin T."/>
            <person name="Vuong H."/>
            <person name="Weaver B."/>
            <person name="Ciecko A."/>
            <person name="Tallon L."/>
            <person name="Jackson J."/>
            <person name="Pai G."/>
            <person name="Aken S.V."/>
            <person name="Utterback T."/>
            <person name="Reidmuller S."/>
            <person name="Feldblyum T."/>
            <person name="Hsiao J."/>
            <person name="Zismann V."/>
            <person name="Iobst S."/>
            <person name="de Vazeille A.R."/>
            <person name="Buell C.R."/>
            <person name="Ying K."/>
            <person name="Li Y."/>
            <person name="Lu T."/>
            <person name="Huang Y."/>
            <person name="Zhao Q."/>
            <person name="Feng Q."/>
            <person name="Zhang L."/>
            <person name="Zhu J."/>
            <person name="Weng Q."/>
            <person name="Mu J."/>
            <person name="Lu Y."/>
            <person name="Fan D."/>
            <person name="Liu Y."/>
            <person name="Guan J."/>
            <person name="Zhang Y."/>
            <person name="Yu S."/>
            <person name="Liu X."/>
            <person name="Zhang Y."/>
            <person name="Hong G."/>
            <person name="Han B."/>
            <person name="Choisne N."/>
            <person name="Demange N."/>
            <person name="Orjeda G."/>
            <person name="Samain S."/>
            <person name="Cattolico L."/>
            <person name="Pelletier E."/>
            <person name="Couloux A."/>
            <person name="Segurens B."/>
            <person name="Wincker P."/>
            <person name="D'Hont A."/>
            <person name="Scarpelli C."/>
            <person name="Weissenbach J."/>
            <person name="Salanoubat M."/>
            <person name="Quetier F."/>
            <person name="Yu Y."/>
            <person name="Kim H.R."/>
            <person name="Rambo T."/>
            <person name="Currie J."/>
            <person name="Collura K."/>
            <person name="Luo M."/>
            <person name="Yang T."/>
            <person name="Ammiraju J.S.S."/>
            <person name="Engler F."/>
            <person name="Soderlund C."/>
            <person name="Wing R.A."/>
            <person name="Palmer L.E."/>
            <person name="de la Bastide M."/>
            <person name="Spiegel L."/>
            <person name="Nascimento L."/>
            <person name="Zutavern T."/>
            <person name="O'Shaughnessy A."/>
            <person name="Dike S."/>
            <person name="Dedhia N."/>
            <person name="Preston R."/>
            <person name="Balija V."/>
            <person name="McCombie W.R."/>
            <person name="Chow T."/>
            <person name="Chen H."/>
            <person name="Chung M."/>
            <person name="Chen C."/>
            <person name="Shaw J."/>
            <person name="Wu H."/>
            <person name="Hsiao K."/>
            <person name="Chao Y."/>
            <person name="Chu M."/>
            <person name="Cheng C."/>
            <person name="Hour A."/>
            <person name="Lee P."/>
            <person name="Lin S."/>
            <person name="Lin Y."/>
            <person name="Liou J."/>
            <person name="Liu S."/>
            <person name="Hsing Y."/>
            <person name="Raghuvanshi S."/>
            <person name="Mohanty A."/>
            <person name="Bharti A.K."/>
            <person name="Gaur A."/>
            <person name="Gupta V."/>
            <person name="Kumar D."/>
            <person name="Ravi V."/>
            <person name="Vij S."/>
            <person name="Kapur A."/>
            <person name="Khurana P."/>
            <person name="Khurana P."/>
            <person name="Khurana J.P."/>
            <person name="Tyagi A.K."/>
            <person name="Gaikwad K."/>
            <person name="Singh A."/>
            <person name="Dalal V."/>
            <person name="Srivastava S."/>
            <person name="Dixit A."/>
            <person name="Pal A.K."/>
            <person name="Ghazi I.A."/>
            <person name="Yadav M."/>
            <person name="Pandit A."/>
            <person name="Bhargava A."/>
            <person name="Sureshbabu K."/>
            <person name="Batra K."/>
            <person name="Sharma T.R."/>
            <person name="Mohapatra T."/>
            <person name="Singh N.K."/>
            <person name="Messing J."/>
            <person name="Nelson A.B."/>
            <person name="Fuks G."/>
            <person name="Kavchok S."/>
            <person name="Keizer G."/>
            <person name="Linton E."/>
            <person name="Llaca V."/>
            <person name="Song R."/>
            <person name="Tanyolac B."/>
            <person name="Young S."/>
            <person name="Ho-Il K."/>
            <person name="Hahn J.H."/>
            <person name="Sangsakoo G."/>
            <person name="Vanavichit A."/>
            <person name="de Mattos Luiz.A.T."/>
            <person name="Zimmer P.D."/>
            <person name="Malone G."/>
            <person name="Dellagostin O."/>
            <person name="de Oliveira A.C."/>
            <person name="Bevan M."/>
            <person name="Bancroft I."/>
            <person name="Minx P."/>
            <person name="Cordum H."/>
            <person name="Wilson R."/>
            <person name="Cheng Z."/>
            <person name="Jin W."/>
            <person name="Jiang J."/>
            <person name="Leong S.A."/>
            <person name="Iwama H."/>
            <person name="Gojobori T."/>
            <person name="Itoh T."/>
            <person name="Niimura Y."/>
            <person name="Fujii Y."/>
            <person name="Habara T."/>
            <person name="Sakai H."/>
            <person name="Sato Y."/>
            <person name="Wilson G."/>
            <person name="Kumar K."/>
            <person name="McCouch S."/>
            <person name="Juretic N."/>
            <person name="Hoen D."/>
            <person name="Wright S."/>
            <person name="Bruskiewich R."/>
            <person name="Bureau T."/>
            <person name="Miyao A."/>
            <person name="Hirochika H."/>
            <person name="Nishikawa T."/>
            <person name="Kadowaki K."/>
            <person name="Sugiura M."/>
            <person name="Burr B."/>
            <person name="Sasaki T."/>
        </authorList>
    </citation>
    <scope>NUCLEOTIDE SEQUENCE [LARGE SCALE GENOMIC DNA]</scope>
    <source>
        <strain evidence="4">cv. Nipponbare</strain>
    </source>
</reference>
<protein>
    <submittedName>
        <fullName evidence="3">Uncharacterized protein</fullName>
    </submittedName>
</protein>